<dbReference type="PRINTS" id="PR00604">
    <property type="entry name" value="CYTCHRMECIAB"/>
</dbReference>
<evidence type="ECO:0000256" key="1">
    <source>
        <dbReference type="ARBA" id="ARBA00022448"/>
    </source>
</evidence>
<evidence type="ECO:0000313" key="9">
    <source>
        <dbReference type="EMBL" id="RCW78050.1"/>
    </source>
</evidence>
<reference evidence="9 10" key="1">
    <citation type="submission" date="2018-07" db="EMBL/GenBank/DDBJ databases">
        <title>Genomic Encyclopedia of Type Strains, Phase III (KMG-III): the genomes of soil and plant-associated and newly described type strains.</title>
        <authorList>
            <person name="Whitman W."/>
        </authorList>
    </citation>
    <scope>NUCLEOTIDE SEQUENCE [LARGE SCALE GENOMIC DNA]</scope>
    <source>
        <strain evidence="9 10">31-25a</strain>
    </source>
</reference>
<name>A0A368YCT7_9HYPH</name>
<keyword evidence="3 6" id="KW-0479">Metal-binding</keyword>
<feature type="chain" id="PRO_5017009822" evidence="7">
    <location>
        <begin position="22"/>
        <end position="121"/>
    </location>
</feature>
<dbReference type="GO" id="GO:0046872">
    <property type="term" value="F:metal ion binding"/>
    <property type="evidence" value="ECO:0007669"/>
    <property type="project" value="UniProtKB-KW"/>
</dbReference>
<keyword evidence="5 6" id="KW-0408">Iron</keyword>
<comment type="caution">
    <text evidence="9">The sequence shown here is derived from an EMBL/GenBank/DDBJ whole genome shotgun (WGS) entry which is preliminary data.</text>
</comment>
<evidence type="ECO:0000256" key="2">
    <source>
        <dbReference type="ARBA" id="ARBA00022617"/>
    </source>
</evidence>
<proteinExistence type="predicted"/>
<dbReference type="AlphaFoldDB" id="A0A368YCT7"/>
<evidence type="ECO:0000256" key="3">
    <source>
        <dbReference type="ARBA" id="ARBA00022723"/>
    </source>
</evidence>
<feature type="signal peptide" evidence="7">
    <location>
        <begin position="1"/>
        <end position="21"/>
    </location>
</feature>
<evidence type="ECO:0000259" key="8">
    <source>
        <dbReference type="PROSITE" id="PS51007"/>
    </source>
</evidence>
<dbReference type="GO" id="GO:0009055">
    <property type="term" value="F:electron transfer activity"/>
    <property type="evidence" value="ECO:0007669"/>
    <property type="project" value="InterPro"/>
</dbReference>
<feature type="domain" description="Cytochrome c" evidence="8">
    <location>
        <begin position="20"/>
        <end position="121"/>
    </location>
</feature>
<evidence type="ECO:0000256" key="6">
    <source>
        <dbReference type="PROSITE-ProRule" id="PRU00433"/>
    </source>
</evidence>
<evidence type="ECO:0000256" key="7">
    <source>
        <dbReference type="SAM" id="SignalP"/>
    </source>
</evidence>
<organism evidence="9 10">
    <name type="scientific">Phyllobacterium bourgognense</name>
    <dbReference type="NCBI Taxonomy" id="314236"/>
    <lineage>
        <taxon>Bacteria</taxon>
        <taxon>Pseudomonadati</taxon>
        <taxon>Pseudomonadota</taxon>
        <taxon>Alphaproteobacteria</taxon>
        <taxon>Hyphomicrobiales</taxon>
        <taxon>Phyllobacteriaceae</taxon>
        <taxon>Phyllobacterium</taxon>
    </lineage>
</organism>
<dbReference type="Gene3D" id="1.10.760.10">
    <property type="entry name" value="Cytochrome c-like domain"/>
    <property type="match status" value="1"/>
</dbReference>
<dbReference type="PANTHER" id="PTHR11961">
    <property type="entry name" value="CYTOCHROME C"/>
    <property type="match status" value="1"/>
</dbReference>
<dbReference type="Pfam" id="PF00034">
    <property type="entry name" value="Cytochrom_C"/>
    <property type="match status" value="1"/>
</dbReference>
<dbReference type="PROSITE" id="PS51007">
    <property type="entry name" value="CYTC"/>
    <property type="match status" value="1"/>
</dbReference>
<accession>A0A368YCT7</accession>
<gene>
    <name evidence="9" type="ORF">C7476_13118</name>
</gene>
<dbReference type="InterPro" id="IPR002327">
    <property type="entry name" value="Cyt_c_1A/1B"/>
</dbReference>
<protein>
    <submittedName>
        <fullName evidence="9">Cytochrome c</fullName>
    </submittedName>
</protein>
<dbReference type="GO" id="GO:0020037">
    <property type="term" value="F:heme binding"/>
    <property type="evidence" value="ECO:0007669"/>
    <property type="project" value="InterPro"/>
</dbReference>
<dbReference type="RefSeq" id="WP_114432864.1">
    <property type="nucleotide sequence ID" value="NZ_QPJM01000031.1"/>
</dbReference>
<keyword evidence="1" id="KW-0813">Transport</keyword>
<dbReference type="SUPFAM" id="SSF46626">
    <property type="entry name" value="Cytochrome c"/>
    <property type="match status" value="1"/>
</dbReference>
<sequence>MNTRFLALGLVGGLTCPLALAQDDGQTAFNNSCRTCHTMKEGDNRQGPNLAGIVGRKAGSLPDYNYSSSMKQSGITWDEANLDQFIANPDQVVRGNSMKPYGGITDAAQRKTIIEFLKSGD</sequence>
<evidence type="ECO:0000256" key="5">
    <source>
        <dbReference type="ARBA" id="ARBA00023004"/>
    </source>
</evidence>
<evidence type="ECO:0000313" key="10">
    <source>
        <dbReference type="Proteomes" id="UP000253324"/>
    </source>
</evidence>
<dbReference type="InterPro" id="IPR009056">
    <property type="entry name" value="Cyt_c-like_dom"/>
</dbReference>
<keyword evidence="2 6" id="KW-0349">Heme</keyword>
<keyword evidence="4" id="KW-0249">Electron transport</keyword>
<dbReference type="EMBL" id="QPJM01000031">
    <property type="protein sequence ID" value="RCW78050.1"/>
    <property type="molecule type" value="Genomic_DNA"/>
</dbReference>
<evidence type="ECO:0000256" key="4">
    <source>
        <dbReference type="ARBA" id="ARBA00022982"/>
    </source>
</evidence>
<keyword evidence="10" id="KW-1185">Reference proteome</keyword>
<dbReference type="InterPro" id="IPR036909">
    <property type="entry name" value="Cyt_c-like_dom_sf"/>
</dbReference>
<dbReference type="Proteomes" id="UP000253324">
    <property type="component" value="Unassembled WGS sequence"/>
</dbReference>
<dbReference type="OrthoDB" id="9805828at2"/>
<keyword evidence="7" id="KW-0732">Signal</keyword>